<keyword evidence="4 5" id="KW-0694">RNA-binding</keyword>
<organism evidence="6 7">
    <name type="scientific">Candidatus Taylorbacteria bacterium CG10_big_fil_rev_8_21_14_0_10_41_48</name>
    <dbReference type="NCBI Taxonomy" id="1975024"/>
    <lineage>
        <taxon>Bacteria</taxon>
        <taxon>Candidatus Tayloriibacteriota</taxon>
    </lineage>
</organism>
<evidence type="ECO:0000256" key="1">
    <source>
        <dbReference type="ARBA" id="ARBA00008563"/>
    </source>
</evidence>
<name>A0A2M8LBV6_9BACT</name>
<dbReference type="GO" id="GO:0006412">
    <property type="term" value="P:translation"/>
    <property type="evidence" value="ECO:0007669"/>
    <property type="project" value="UniProtKB-UniRule"/>
</dbReference>
<dbReference type="InterPro" id="IPR001787">
    <property type="entry name" value="Ribosomal_bL21"/>
</dbReference>
<keyword evidence="3 4" id="KW-0687">Ribonucleoprotein</keyword>
<dbReference type="InterPro" id="IPR028909">
    <property type="entry name" value="bL21-like"/>
</dbReference>
<evidence type="ECO:0000313" key="7">
    <source>
        <dbReference type="Proteomes" id="UP000228700"/>
    </source>
</evidence>
<dbReference type="GO" id="GO:0019843">
    <property type="term" value="F:rRNA binding"/>
    <property type="evidence" value="ECO:0007669"/>
    <property type="project" value="UniProtKB-UniRule"/>
</dbReference>
<protein>
    <recommendedName>
        <fullName evidence="4">Large ribosomal subunit protein bL21</fullName>
    </recommendedName>
</protein>
<dbReference type="SUPFAM" id="SSF141091">
    <property type="entry name" value="L21p-like"/>
    <property type="match status" value="1"/>
</dbReference>
<dbReference type="Proteomes" id="UP000228700">
    <property type="component" value="Unassembled WGS sequence"/>
</dbReference>
<dbReference type="GO" id="GO:0005737">
    <property type="term" value="C:cytoplasm"/>
    <property type="evidence" value="ECO:0007669"/>
    <property type="project" value="UniProtKB-ARBA"/>
</dbReference>
<dbReference type="NCBIfam" id="TIGR00061">
    <property type="entry name" value="L21"/>
    <property type="match status" value="1"/>
</dbReference>
<dbReference type="GO" id="GO:1990904">
    <property type="term" value="C:ribonucleoprotein complex"/>
    <property type="evidence" value="ECO:0007669"/>
    <property type="project" value="UniProtKB-KW"/>
</dbReference>
<comment type="subunit">
    <text evidence="4">Part of the 50S ribosomal subunit. Contacts protein L20.</text>
</comment>
<gene>
    <name evidence="4 6" type="primary">rplU</name>
    <name evidence="6" type="ORF">COV01_03320</name>
</gene>
<dbReference type="GO" id="GO:0003735">
    <property type="term" value="F:structural constituent of ribosome"/>
    <property type="evidence" value="ECO:0007669"/>
    <property type="project" value="InterPro"/>
</dbReference>
<evidence type="ECO:0000256" key="5">
    <source>
        <dbReference type="RuleBase" id="RU000562"/>
    </source>
</evidence>
<dbReference type="GO" id="GO:0005840">
    <property type="term" value="C:ribosome"/>
    <property type="evidence" value="ECO:0007669"/>
    <property type="project" value="UniProtKB-KW"/>
</dbReference>
<accession>A0A2M8LBV6</accession>
<dbReference type="PANTHER" id="PTHR21349">
    <property type="entry name" value="50S RIBOSOMAL PROTEIN L21"/>
    <property type="match status" value="1"/>
</dbReference>
<sequence>MATKKAENKAGGAFSVVMTGGKQYRVRVGDTLKVEKIKGDFKVGDKVVFDAVLLTDDGSTTKIGTPHVSGAKVEAKLEEIGRNAKVVVVHYKPKSKYYKKAGHRQPFFKVAVTAIK</sequence>
<evidence type="ECO:0000256" key="4">
    <source>
        <dbReference type="HAMAP-Rule" id="MF_01363"/>
    </source>
</evidence>
<dbReference type="InterPro" id="IPR036164">
    <property type="entry name" value="bL21-like_sf"/>
</dbReference>
<dbReference type="Pfam" id="PF00829">
    <property type="entry name" value="Ribosomal_L21p"/>
    <property type="match status" value="1"/>
</dbReference>
<evidence type="ECO:0000256" key="3">
    <source>
        <dbReference type="ARBA" id="ARBA00023274"/>
    </source>
</evidence>
<dbReference type="PANTHER" id="PTHR21349:SF0">
    <property type="entry name" value="LARGE RIBOSOMAL SUBUNIT PROTEIN BL21M"/>
    <property type="match status" value="1"/>
</dbReference>
<comment type="similarity">
    <text evidence="1 4 5">Belongs to the bacterial ribosomal protein bL21 family.</text>
</comment>
<reference evidence="7" key="1">
    <citation type="submission" date="2017-09" db="EMBL/GenBank/DDBJ databases">
        <title>Depth-based differentiation of microbial function through sediment-hosted aquifers and enrichment of novel symbionts in the deep terrestrial subsurface.</title>
        <authorList>
            <person name="Probst A.J."/>
            <person name="Ladd B."/>
            <person name="Jarett J.K."/>
            <person name="Geller-Mcgrath D.E."/>
            <person name="Sieber C.M.K."/>
            <person name="Emerson J.B."/>
            <person name="Anantharaman K."/>
            <person name="Thomas B.C."/>
            <person name="Malmstrom R."/>
            <person name="Stieglmeier M."/>
            <person name="Klingl A."/>
            <person name="Woyke T."/>
            <person name="Ryan C.M."/>
            <person name="Banfield J.F."/>
        </authorList>
    </citation>
    <scope>NUCLEOTIDE SEQUENCE [LARGE SCALE GENOMIC DNA]</scope>
</reference>
<keyword evidence="4 5" id="KW-0699">rRNA-binding</keyword>
<keyword evidence="2 4" id="KW-0689">Ribosomal protein</keyword>
<comment type="function">
    <text evidence="4 5">This protein binds to 23S rRNA in the presence of protein L20.</text>
</comment>
<dbReference type="AlphaFoldDB" id="A0A2M8LBV6"/>
<comment type="caution">
    <text evidence="6">The sequence shown here is derived from an EMBL/GenBank/DDBJ whole genome shotgun (WGS) entry which is preliminary data.</text>
</comment>
<dbReference type="HAMAP" id="MF_01363">
    <property type="entry name" value="Ribosomal_bL21"/>
    <property type="match status" value="1"/>
</dbReference>
<dbReference type="EMBL" id="PFEQ01000013">
    <property type="protein sequence ID" value="PJE74102.1"/>
    <property type="molecule type" value="Genomic_DNA"/>
</dbReference>
<evidence type="ECO:0000256" key="2">
    <source>
        <dbReference type="ARBA" id="ARBA00022980"/>
    </source>
</evidence>
<proteinExistence type="inferred from homology"/>
<evidence type="ECO:0000313" key="6">
    <source>
        <dbReference type="EMBL" id="PJE74102.1"/>
    </source>
</evidence>